<evidence type="ECO:0000256" key="8">
    <source>
        <dbReference type="SAM" id="SignalP"/>
    </source>
</evidence>
<dbReference type="InterPro" id="IPR015883">
    <property type="entry name" value="Glyco_hydro_20_cat"/>
</dbReference>
<feature type="domain" description="Glycoside hydrolase family 20 catalytic" evidence="9">
    <location>
        <begin position="209"/>
        <end position="531"/>
    </location>
</feature>
<dbReference type="InterPro" id="IPR013320">
    <property type="entry name" value="ConA-like_dom_sf"/>
</dbReference>
<dbReference type="GO" id="GO:0005975">
    <property type="term" value="P:carbohydrate metabolic process"/>
    <property type="evidence" value="ECO:0007669"/>
    <property type="project" value="InterPro"/>
</dbReference>
<dbReference type="SUPFAM" id="SSF49899">
    <property type="entry name" value="Concanavalin A-like lectins/glucanases"/>
    <property type="match status" value="1"/>
</dbReference>
<dbReference type="Gene3D" id="3.20.20.80">
    <property type="entry name" value="Glycosidases"/>
    <property type="match status" value="1"/>
</dbReference>
<evidence type="ECO:0000256" key="2">
    <source>
        <dbReference type="ARBA" id="ARBA00006285"/>
    </source>
</evidence>
<dbReference type="GO" id="GO:0004563">
    <property type="term" value="F:beta-N-acetylhexosaminidase activity"/>
    <property type="evidence" value="ECO:0007669"/>
    <property type="project" value="UniProtKB-EC"/>
</dbReference>
<name>A0A9W8CJG6_9FUNG</name>
<feature type="region of interest" description="Disordered" evidence="7">
    <location>
        <begin position="31"/>
        <end position="51"/>
    </location>
</feature>
<dbReference type="Pfam" id="PF13385">
    <property type="entry name" value="Laminin_G_3"/>
    <property type="match status" value="1"/>
</dbReference>
<proteinExistence type="inferred from homology"/>
<evidence type="ECO:0000313" key="12">
    <source>
        <dbReference type="Proteomes" id="UP001145021"/>
    </source>
</evidence>
<dbReference type="Pfam" id="PF02838">
    <property type="entry name" value="Glyco_hydro_20b"/>
    <property type="match status" value="1"/>
</dbReference>
<dbReference type="CDD" id="cd06564">
    <property type="entry name" value="GH20_DspB_LnbB-like"/>
    <property type="match status" value="1"/>
</dbReference>
<feature type="domain" description="Beta-hexosaminidase bacterial type N-terminal" evidence="10">
    <location>
        <begin position="56"/>
        <end position="203"/>
    </location>
</feature>
<keyword evidence="4" id="KW-0378">Hydrolase</keyword>
<dbReference type="EMBL" id="JANBOH010000139">
    <property type="protein sequence ID" value="KAJ1644826.1"/>
    <property type="molecule type" value="Genomic_DNA"/>
</dbReference>
<keyword evidence="5" id="KW-0326">Glycosidase</keyword>
<dbReference type="Proteomes" id="UP001145021">
    <property type="component" value="Unassembled WGS sequence"/>
</dbReference>
<evidence type="ECO:0000259" key="10">
    <source>
        <dbReference type="Pfam" id="PF02838"/>
    </source>
</evidence>
<comment type="caution">
    <text evidence="11">The sequence shown here is derived from an EMBL/GenBank/DDBJ whole genome shotgun (WGS) entry which is preliminary data.</text>
</comment>
<evidence type="ECO:0000256" key="7">
    <source>
        <dbReference type="SAM" id="MobiDB-lite"/>
    </source>
</evidence>
<comment type="similarity">
    <text evidence="2">Belongs to the glycosyl hydrolase 20 family.</text>
</comment>
<sequence>MRRVSVSILAAIAAIGVVNVMATPVPSNSGYTSVDVSSQNSPSKTSSGDCKIQPTPFVIPSLQQWDGGKGEWKISKSTRLVIDPKYAKGISLDSEHSVMVNPSTLQDYAAMFKAEIKEVTGLDVTVVVDSNSGKDDIFLTLGADAKDASLNHEGYLLDIGKKGVTIQAVTSRGAFWGTRTLLQMLILANENDFALPQGSARDYPNYNERLTMHDIARKPVPLSDIKEYATMTSFFKYNTQQLHFNDNPGMQTKNLMPDWQTKYSGFRLKSDNEEFAKYANADVSYTKQEMREYQDFLKTRGVDLIPEIDLPAHSLAFTKIHPEWSIQSDTVRGDWLDLGNPEVQQFTKDLWAEFGGWFDAKHLSIGADEYDATKGDMARAFVNDMHDFIAAKFNKTVRMWGSDKQLPGKLDIDTDIQTVHWDWTYSNPIELMQRGHKVTNLNAPDCYLVPRSQSYEDFIDEQKVYELWEPWVFDILDRANASRNARPDEPLLTGGGFANWIDFLSESVTRVEVYDRLSKAAGAYAEKLWTGAKNPDNIAYEQWAPLAKKLRENIPGITLDRRPESKGQFLISYDFEDGSVKDDSGNNYDGKLSNGAKVVDIGEGHGKAVQLTADSFITTPLESIRYPYAIGMWVKPNGDQKADAVLLESGDGKVLISNSTSPTITFEQDGNRYNTQIVLPPNTWSHIAFSADGTKTSVFYNMRRQAIVNYFNPRWDQLRNETMLLTGPINTIGSKSGNSVDGLIDGFFVLNRASYGGEMAFLGKHYANALP</sequence>
<evidence type="ECO:0000313" key="11">
    <source>
        <dbReference type="EMBL" id="KAJ1644826.1"/>
    </source>
</evidence>
<feature type="compositionally biased region" description="Polar residues" evidence="7">
    <location>
        <begin position="31"/>
        <end position="48"/>
    </location>
</feature>
<dbReference type="PANTHER" id="PTHR43678">
    <property type="entry name" value="PUTATIVE (AFU_ORTHOLOGUE AFUA_2G00640)-RELATED"/>
    <property type="match status" value="1"/>
</dbReference>
<dbReference type="SUPFAM" id="SSF51445">
    <property type="entry name" value="(Trans)glycosidases"/>
    <property type="match status" value="1"/>
</dbReference>
<dbReference type="InterPro" id="IPR029018">
    <property type="entry name" value="Hex-like_dom2"/>
</dbReference>
<dbReference type="EC" id="3.2.1.52" evidence="3"/>
<evidence type="ECO:0000259" key="9">
    <source>
        <dbReference type="Pfam" id="PF00728"/>
    </source>
</evidence>
<dbReference type="InterPro" id="IPR025705">
    <property type="entry name" value="Beta_hexosaminidase_sua/sub"/>
</dbReference>
<dbReference type="PRINTS" id="PR00738">
    <property type="entry name" value="GLHYDRLASE20"/>
</dbReference>
<dbReference type="AlphaFoldDB" id="A0A9W8CJG6"/>
<feature type="chain" id="PRO_5040820930" description="beta-N-acetylhexosaminidase" evidence="8">
    <location>
        <begin position="23"/>
        <end position="771"/>
    </location>
</feature>
<protein>
    <recommendedName>
        <fullName evidence="3">beta-N-acetylhexosaminidase</fullName>
        <ecNumber evidence="3">3.2.1.52</ecNumber>
    </recommendedName>
</protein>
<dbReference type="PANTHER" id="PTHR43678:SF1">
    <property type="entry name" value="BETA-N-ACETYLHEXOSAMINIDASE"/>
    <property type="match status" value="1"/>
</dbReference>
<evidence type="ECO:0000256" key="5">
    <source>
        <dbReference type="ARBA" id="ARBA00023295"/>
    </source>
</evidence>
<keyword evidence="12" id="KW-1185">Reference proteome</keyword>
<dbReference type="InterPro" id="IPR015882">
    <property type="entry name" value="HEX_bac_N"/>
</dbReference>
<evidence type="ECO:0000256" key="6">
    <source>
        <dbReference type="PIRSR" id="PIRSR625705-1"/>
    </source>
</evidence>
<dbReference type="Gene3D" id="2.60.120.200">
    <property type="match status" value="1"/>
</dbReference>
<organism evidence="11 12">
    <name type="scientific">Coemansia asiatica</name>
    <dbReference type="NCBI Taxonomy" id="1052880"/>
    <lineage>
        <taxon>Eukaryota</taxon>
        <taxon>Fungi</taxon>
        <taxon>Fungi incertae sedis</taxon>
        <taxon>Zoopagomycota</taxon>
        <taxon>Kickxellomycotina</taxon>
        <taxon>Kickxellomycetes</taxon>
        <taxon>Kickxellales</taxon>
        <taxon>Kickxellaceae</taxon>
        <taxon>Coemansia</taxon>
    </lineage>
</organism>
<dbReference type="SUPFAM" id="SSF55545">
    <property type="entry name" value="beta-N-acetylhexosaminidase-like domain"/>
    <property type="match status" value="1"/>
</dbReference>
<dbReference type="Pfam" id="PF00728">
    <property type="entry name" value="Glyco_hydro_20"/>
    <property type="match status" value="1"/>
</dbReference>
<dbReference type="InterPro" id="IPR017853">
    <property type="entry name" value="GH"/>
</dbReference>
<comment type="catalytic activity">
    <reaction evidence="1">
        <text>Hydrolysis of terminal non-reducing N-acetyl-D-hexosamine residues in N-acetyl-beta-D-hexosaminides.</text>
        <dbReference type="EC" id="3.2.1.52"/>
    </reaction>
</comment>
<dbReference type="Gene3D" id="3.30.379.10">
    <property type="entry name" value="Chitobiase/beta-hexosaminidase domain 2-like"/>
    <property type="match status" value="1"/>
</dbReference>
<evidence type="ECO:0000256" key="4">
    <source>
        <dbReference type="ARBA" id="ARBA00022801"/>
    </source>
</evidence>
<gene>
    <name evidence="11" type="ORF">LPJ64_003519</name>
</gene>
<dbReference type="InterPro" id="IPR052764">
    <property type="entry name" value="GH20_Enzymes"/>
</dbReference>
<evidence type="ECO:0000256" key="3">
    <source>
        <dbReference type="ARBA" id="ARBA00012663"/>
    </source>
</evidence>
<keyword evidence="8" id="KW-0732">Signal</keyword>
<feature type="signal peptide" evidence="8">
    <location>
        <begin position="1"/>
        <end position="22"/>
    </location>
</feature>
<reference evidence="11" key="1">
    <citation type="submission" date="2022-07" db="EMBL/GenBank/DDBJ databases">
        <title>Phylogenomic reconstructions and comparative analyses of Kickxellomycotina fungi.</title>
        <authorList>
            <person name="Reynolds N.K."/>
            <person name="Stajich J.E."/>
            <person name="Barry K."/>
            <person name="Grigoriev I.V."/>
            <person name="Crous P."/>
            <person name="Smith M.E."/>
        </authorList>
    </citation>
    <scope>NUCLEOTIDE SEQUENCE</scope>
    <source>
        <strain evidence="11">NBRC 105413</strain>
    </source>
</reference>
<feature type="active site" description="Proton donor" evidence="6">
    <location>
        <position position="369"/>
    </location>
</feature>
<evidence type="ECO:0000256" key="1">
    <source>
        <dbReference type="ARBA" id="ARBA00001231"/>
    </source>
</evidence>
<accession>A0A9W8CJG6</accession>